<dbReference type="AlphaFoldDB" id="A0A8J2L0G6"/>
<sequence length="99" mass="11336">MLYINNLMEYGNGKCYNIGWYLANEMQFFVLSPLVIYPLWRWKRVGYGIIAVLGVAAVVSPAVITAHYNIPPTEIKTIDPALLTMSLWADTYSTPWCRF</sequence>
<accession>A0A8J2L0G6</accession>
<feature type="transmembrane region" description="Helical" evidence="1">
    <location>
        <begin position="47"/>
        <end position="68"/>
    </location>
</feature>
<organism evidence="2 3">
    <name type="scientific">Allacma fusca</name>
    <dbReference type="NCBI Taxonomy" id="39272"/>
    <lineage>
        <taxon>Eukaryota</taxon>
        <taxon>Metazoa</taxon>
        <taxon>Ecdysozoa</taxon>
        <taxon>Arthropoda</taxon>
        <taxon>Hexapoda</taxon>
        <taxon>Collembola</taxon>
        <taxon>Symphypleona</taxon>
        <taxon>Sminthuridae</taxon>
        <taxon>Allacma</taxon>
    </lineage>
</organism>
<reference evidence="2" key="1">
    <citation type="submission" date="2021-06" db="EMBL/GenBank/DDBJ databases">
        <authorList>
            <person name="Hodson N. C."/>
            <person name="Mongue J. A."/>
            <person name="Jaron S. K."/>
        </authorList>
    </citation>
    <scope>NUCLEOTIDE SEQUENCE</scope>
</reference>
<feature type="non-terminal residue" evidence="2">
    <location>
        <position position="1"/>
    </location>
</feature>
<evidence type="ECO:0000256" key="1">
    <source>
        <dbReference type="SAM" id="Phobius"/>
    </source>
</evidence>
<feature type="transmembrane region" description="Helical" evidence="1">
    <location>
        <begin position="20"/>
        <end position="40"/>
    </location>
</feature>
<dbReference type="PANTHER" id="PTHR11161:SF0">
    <property type="entry name" value="O-ACYLTRANSFERASE LIKE PROTEIN"/>
    <property type="match status" value="1"/>
</dbReference>
<evidence type="ECO:0000313" key="2">
    <source>
        <dbReference type="EMBL" id="CAG7824183.1"/>
    </source>
</evidence>
<keyword evidence="1" id="KW-0812">Transmembrane</keyword>
<dbReference type="Proteomes" id="UP000708208">
    <property type="component" value="Unassembled WGS sequence"/>
</dbReference>
<proteinExistence type="predicted"/>
<comment type="caution">
    <text evidence="2">The sequence shown here is derived from an EMBL/GenBank/DDBJ whole genome shotgun (WGS) entry which is preliminary data.</text>
</comment>
<dbReference type="OrthoDB" id="118951at2759"/>
<keyword evidence="1" id="KW-0472">Membrane</keyword>
<protein>
    <recommendedName>
        <fullName evidence="4">Acyltransferase 3 domain-containing protein</fullName>
    </recommendedName>
</protein>
<keyword evidence="1" id="KW-1133">Transmembrane helix</keyword>
<dbReference type="EMBL" id="CAJVCH010531943">
    <property type="protein sequence ID" value="CAG7824183.1"/>
    <property type="molecule type" value="Genomic_DNA"/>
</dbReference>
<evidence type="ECO:0000313" key="3">
    <source>
        <dbReference type="Proteomes" id="UP000708208"/>
    </source>
</evidence>
<keyword evidence="3" id="KW-1185">Reference proteome</keyword>
<gene>
    <name evidence="2" type="ORF">AFUS01_LOCUS34354</name>
</gene>
<dbReference type="PANTHER" id="PTHR11161">
    <property type="entry name" value="O-ACYLTRANSFERASE"/>
    <property type="match status" value="1"/>
</dbReference>
<evidence type="ECO:0008006" key="4">
    <source>
        <dbReference type="Google" id="ProtNLM"/>
    </source>
</evidence>
<dbReference type="InterPro" id="IPR052728">
    <property type="entry name" value="O2_lipid_transport_reg"/>
</dbReference>
<name>A0A8J2L0G6_9HEXA</name>